<feature type="region of interest" description="Disordered" evidence="1">
    <location>
        <begin position="1"/>
        <end position="21"/>
    </location>
</feature>
<gene>
    <name evidence="2" type="primary">Hypp9349</name>
    <name evidence="2" type="ORF">BLAG_LOCUS25737</name>
</gene>
<sequence>MHVVSPQLLSDDTERRGSLQRGPAVIVQIHQADIISGDGDGRLDTPVVAAATGEPPTRRAFIVVRLGEDIDSIRTCEEEEEPWQRQQLRCQQSVQCR</sequence>
<proteinExistence type="predicted"/>
<evidence type="ECO:0000313" key="3">
    <source>
        <dbReference type="Proteomes" id="UP000838412"/>
    </source>
</evidence>
<evidence type="ECO:0000313" key="2">
    <source>
        <dbReference type="EMBL" id="CAH1275259.1"/>
    </source>
</evidence>
<reference evidence="2" key="1">
    <citation type="submission" date="2022-01" db="EMBL/GenBank/DDBJ databases">
        <authorList>
            <person name="Braso-Vives M."/>
        </authorList>
    </citation>
    <scope>NUCLEOTIDE SEQUENCE</scope>
</reference>
<evidence type="ECO:0000256" key="1">
    <source>
        <dbReference type="SAM" id="MobiDB-lite"/>
    </source>
</evidence>
<dbReference type="AlphaFoldDB" id="A0A8S4MLB9"/>
<dbReference type="EMBL" id="CAKMNS010000029">
    <property type="protein sequence ID" value="CAH1275259.1"/>
    <property type="molecule type" value="Genomic_DNA"/>
</dbReference>
<accession>A0A8S4MLB9</accession>
<organism evidence="2 3">
    <name type="scientific">Branchiostoma lanceolatum</name>
    <name type="common">Common lancelet</name>
    <name type="synonym">Amphioxus lanceolatum</name>
    <dbReference type="NCBI Taxonomy" id="7740"/>
    <lineage>
        <taxon>Eukaryota</taxon>
        <taxon>Metazoa</taxon>
        <taxon>Chordata</taxon>
        <taxon>Cephalochordata</taxon>
        <taxon>Leptocardii</taxon>
        <taxon>Amphioxiformes</taxon>
        <taxon>Branchiostomatidae</taxon>
        <taxon>Branchiostoma</taxon>
    </lineage>
</organism>
<protein>
    <submittedName>
        <fullName evidence="2">Hypp9349 protein</fullName>
    </submittedName>
</protein>
<dbReference type="Proteomes" id="UP000838412">
    <property type="component" value="Unassembled WGS sequence"/>
</dbReference>
<keyword evidence="3" id="KW-1185">Reference proteome</keyword>
<comment type="caution">
    <text evidence="2">The sequence shown here is derived from an EMBL/GenBank/DDBJ whole genome shotgun (WGS) entry which is preliminary data.</text>
</comment>
<name>A0A8S4MLB9_BRALA</name>